<evidence type="ECO:0000256" key="1">
    <source>
        <dbReference type="SAM" id="MobiDB-lite"/>
    </source>
</evidence>
<sequence length="192" mass="21658">MPIRSLPKVHYLLVRTHKLTIFLTLSPKTTIAQVKEEALSALLSDVNTEHAEMDGTPKVSTADDFELCRVKRGKERERHASLEPMHEILDKRRSLLDYGFTSWETLFFQFKSEDGELQPVTAILPSVDDEDVEVQPLSADAMSEDVEVQSASTDTMLKDAPPAYSTKKGKRKASPDEYEQTTKRAHQPSVEI</sequence>
<reference evidence="2 3" key="1">
    <citation type="submission" date="2014-04" db="EMBL/GenBank/DDBJ databases">
        <title>Evolutionary Origins and Diversification of the Mycorrhizal Mutualists.</title>
        <authorList>
            <consortium name="DOE Joint Genome Institute"/>
            <consortium name="Mycorrhizal Genomics Consortium"/>
            <person name="Kohler A."/>
            <person name="Kuo A."/>
            <person name="Nagy L.G."/>
            <person name="Floudas D."/>
            <person name="Copeland A."/>
            <person name="Barry K.W."/>
            <person name="Cichocki N."/>
            <person name="Veneault-Fourrey C."/>
            <person name="LaButti K."/>
            <person name="Lindquist E.A."/>
            <person name="Lipzen A."/>
            <person name="Lundell T."/>
            <person name="Morin E."/>
            <person name="Murat C."/>
            <person name="Riley R."/>
            <person name="Ohm R."/>
            <person name="Sun H."/>
            <person name="Tunlid A."/>
            <person name="Henrissat B."/>
            <person name="Grigoriev I.V."/>
            <person name="Hibbett D.S."/>
            <person name="Martin F."/>
        </authorList>
    </citation>
    <scope>NUCLEOTIDE SEQUENCE [LARGE SCALE GENOMIC DNA]</scope>
    <source>
        <strain evidence="2 3">Koide BX008</strain>
    </source>
</reference>
<dbReference type="InParanoid" id="A0A0C2XLL1"/>
<organism evidence="2 3">
    <name type="scientific">Amanita muscaria (strain Koide BX008)</name>
    <dbReference type="NCBI Taxonomy" id="946122"/>
    <lineage>
        <taxon>Eukaryota</taxon>
        <taxon>Fungi</taxon>
        <taxon>Dikarya</taxon>
        <taxon>Basidiomycota</taxon>
        <taxon>Agaricomycotina</taxon>
        <taxon>Agaricomycetes</taxon>
        <taxon>Agaricomycetidae</taxon>
        <taxon>Agaricales</taxon>
        <taxon>Pluteineae</taxon>
        <taxon>Amanitaceae</taxon>
        <taxon>Amanita</taxon>
    </lineage>
</organism>
<evidence type="ECO:0000313" key="3">
    <source>
        <dbReference type="Proteomes" id="UP000054549"/>
    </source>
</evidence>
<dbReference type="HOGENOM" id="CLU_118669_0_0_1"/>
<evidence type="ECO:0000313" key="2">
    <source>
        <dbReference type="EMBL" id="KIL70421.1"/>
    </source>
</evidence>
<keyword evidence="3" id="KW-1185">Reference proteome</keyword>
<protein>
    <submittedName>
        <fullName evidence="2">Uncharacterized protein</fullName>
    </submittedName>
</protein>
<gene>
    <name evidence="2" type="ORF">M378DRAFT_156547</name>
</gene>
<feature type="region of interest" description="Disordered" evidence="1">
    <location>
        <begin position="139"/>
        <end position="192"/>
    </location>
</feature>
<name>A0A0C2XLL1_AMAMK</name>
<dbReference type="EMBL" id="KN818224">
    <property type="protein sequence ID" value="KIL70421.1"/>
    <property type="molecule type" value="Genomic_DNA"/>
</dbReference>
<dbReference type="OrthoDB" id="3173670at2759"/>
<proteinExistence type="predicted"/>
<dbReference type="AlphaFoldDB" id="A0A0C2XLL1"/>
<dbReference type="Proteomes" id="UP000054549">
    <property type="component" value="Unassembled WGS sequence"/>
</dbReference>
<accession>A0A0C2XLL1</accession>